<gene>
    <name evidence="2" type="ORF">AFUS01_LOCUS37727</name>
</gene>
<evidence type="ECO:0000259" key="1">
    <source>
        <dbReference type="Pfam" id="PF00646"/>
    </source>
</evidence>
<dbReference type="CDD" id="cd09917">
    <property type="entry name" value="F-box_SF"/>
    <property type="match status" value="1"/>
</dbReference>
<comment type="caution">
    <text evidence="2">The sequence shown here is derived from an EMBL/GenBank/DDBJ whole genome shotgun (WGS) entry which is preliminary data.</text>
</comment>
<dbReference type="AlphaFoldDB" id="A0A8J2L4J7"/>
<proteinExistence type="predicted"/>
<sequence length="496" mass="57014">MSQGRGDSVCVQLGLMKNLKFQILEKILSFLPFKDLLSSSLVNQRWCRMSRWEIQRSRKCYAKIATLKACHEMLRFILTFKNCLILPFSGLELIFHSNCTTNCLSLKNNRLFESSALIKTLPIRRLKARMNDAAPKLQVIGGIISLEDLPKILSMKKGNLITKFWLDSILKDSNPEAFLGFMEAKPKLRELPVCEQYICTKQWLRILTMFVESTCYALQKLHIQHFDVLLITKESRLPNLKHLVVDFDMDSQLGLVSIRKINYELLFPNLQIFTVSVSRHKQVDLEQELPSNFLDQNELFSCFTVKRVEMSNDYTSKRLPQSMYESLVSAFPNVLALKIEYCSSVMPYLCMWENIESIDIKCQCYGGEINDALICGISNEEIKYLQSLEVANPGVLQHLQIVPTSQPLLSMNKYIQDDNRSSNKMVLPSRISSYIVLCKWILSICEDARLEGYSTVELNWPESSTAEDELDSCCSGDVFLDLRKFVRFSPEVASFL</sequence>
<dbReference type="Pfam" id="PF00646">
    <property type="entry name" value="F-box"/>
    <property type="match status" value="1"/>
</dbReference>
<reference evidence="2" key="1">
    <citation type="submission" date="2021-06" db="EMBL/GenBank/DDBJ databases">
        <authorList>
            <person name="Hodson N. C."/>
            <person name="Mongue J. A."/>
            <person name="Jaron S. K."/>
        </authorList>
    </citation>
    <scope>NUCLEOTIDE SEQUENCE</scope>
</reference>
<protein>
    <recommendedName>
        <fullName evidence="1">F-box domain-containing protein</fullName>
    </recommendedName>
</protein>
<feature type="domain" description="F-box" evidence="1">
    <location>
        <begin position="23"/>
        <end position="52"/>
    </location>
</feature>
<accession>A0A8J2L4J7</accession>
<name>A0A8J2L4J7_9HEXA</name>
<dbReference type="EMBL" id="CAJVCH010544769">
    <property type="protein sequence ID" value="CAG7827761.1"/>
    <property type="molecule type" value="Genomic_DNA"/>
</dbReference>
<organism evidence="2 3">
    <name type="scientific">Allacma fusca</name>
    <dbReference type="NCBI Taxonomy" id="39272"/>
    <lineage>
        <taxon>Eukaryota</taxon>
        <taxon>Metazoa</taxon>
        <taxon>Ecdysozoa</taxon>
        <taxon>Arthropoda</taxon>
        <taxon>Hexapoda</taxon>
        <taxon>Collembola</taxon>
        <taxon>Symphypleona</taxon>
        <taxon>Sminthuridae</taxon>
        <taxon>Allacma</taxon>
    </lineage>
</organism>
<dbReference type="Proteomes" id="UP000708208">
    <property type="component" value="Unassembled WGS sequence"/>
</dbReference>
<dbReference type="InterPro" id="IPR001810">
    <property type="entry name" value="F-box_dom"/>
</dbReference>
<evidence type="ECO:0000313" key="2">
    <source>
        <dbReference type="EMBL" id="CAG7827761.1"/>
    </source>
</evidence>
<keyword evidence="3" id="KW-1185">Reference proteome</keyword>
<evidence type="ECO:0000313" key="3">
    <source>
        <dbReference type="Proteomes" id="UP000708208"/>
    </source>
</evidence>